<feature type="transmembrane region" description="Helical" evidence="8">
    <location>
        <begin position="41"/>
        <end position="65"/>
    </location>
</feature>
<dbReference type="InterPro" id="IPR005828">
    <property type="entry name" value="MFS_sugar_transport-like"/>
</dbReference>
<feature type="transmembrane region" description="Helical" evidence="8">
    <location>
        <begin position="339"/>
        <end position="363"/>
    </location>
</feature>
<dbReference type="PROSITE" id="PS50850">
    <property type="entry name" value="MFS"/>
    <property type="match status" value="1"/>
</dbReference>
<evidence type="ECO:0000313" key="10">
    <source>
        <dbReference type="EMBL" id="ESL10596.1"/>
    </source>
</evidence>
<feature type="transmembrane region" description="Helical" evidence="8">
    <location>
        <begin position="162"/>
        <end position="185"/>
    </location>
</feature>
<keyword evidence="6 8" id="KW-0472">Membrane</keyword>
<comment type="similarity">
    <text evidence="2 7">Belongs to the major facilitator superfamily. Sugar transporter (TC 2.A.1.1) family.</text>
</comment>
<dbReference type="SUPFAM" id="SSF103473">
    <property type="entry name" value="MFS general substrate transporter"/>
    <property type="match status" value="1"/>
</dbReference>
<dbReference type="PANTHER" id="PTHR48020">
    <property type="entry name" value="PROTON MYO-INOSITOL COTRANSPORTER"/>
    <property type="match status" value="1"/>
</dbReference>
<evidence type="ECO:0000259" key="9">
    <source>
        <dbReference type="PROSITE" id="PS50850"/>
    </source>
</evidence>
<evidence type="ECO:0000313" key="11">
    <source>
        <dbReference type="Proteomes" id="UP000031737"/>
    </source>
</evidence>
<dbReference type="GO" id="GO:0022857">
    <property type="term" value="F:transmembrane transporter activity"/>
    <property type="evidence" value="ECO:0007669"/>
    <property type="project" value="InterPro"/>
</dbReference>
<feature type="transmembrane region" description="Helical" evidence="8">
    <location>
        <begin position="72"/>
        <end position="92"/>
    </location>
</feature>
<keyword evidence="3 7" id="KW-0813">Transport</keyword>
<keyword evidence="5 8" id="KW-1133">Transmembrane helix</keyword>
<feature type="transmembrane region" description="Helical" evidence="8">
    <location>
        <begin position="98"/>
        <end position="120"/>
    </location>
</feature>
<dbReference type="InterPro" id="IPR050814">
    <property type="entry name" value="Myo-inositol_Transporter"/>
</dbReference>
<dbReference type="PRINTS" id="PR00171">
    <property type="entry name" value="SUGRTRNSPORT"/>
</dbReference>
<comment type="caution">
    <text evidence="10">The sequence shown here is derived from an EMBL/GenBank/DDBJ whole genome shotgun (WGS) entry which is preliminary data.</text>
</comment>
<dbReference type="AlphaFoldDB" id="A0A061J953"/>
<feature type="transmembrane region" description="Helical" evidence="8">
    <location>
        <begin position="311"/>
        <end position="333"/>
    </location>
</feature>
<name>A0A061J953_TRYRA</name>
<keyword evidence="11" id="KW-1185">Reference proteome</keyword>
<evidence type="ECO:0000256" key="3">
    <source>
        <dbReference type="ARBA" id="ARBA00022448"/>
    </source>
</evidence>
<dbReference type="Gene3D" id="1.20.1250.20">
    <property type="entry name" value="MFS general substrate transporter like domains"/>
    <property type="match status" value="1"/>
</dbReference>
<sequence length="489" mass="52735">MRLSIKLFSALGGFLFGYDTSVINGALFQMKDQFEFSEHSWKAGLIVSIAVAGAFVGAFIPGLLAARCGRRACIAIADVFFIVGSIIMAVAMNVEMLLVGRAIVGLGIGMSSVTVPVYLSEITSARERGATVVFNGVSLTGAQCVASAVTALLVQFTSTNVGWRVALGLGALPAIIQLVGLFIFLPESPRWLIVKGDREQALKLAEEFEVDICEVTDSDNSEAFAPNYRGIFEKGMRRRLLIGCMLHVLQQISGINTIMYYSSVILYDAGFRDPKTPVIFSIPLAGLNAISTMCCLFTVDRWGRRRLLQISAYACLAITISMTAVGFCLGTQVTYSIGGWVFLALLGVYLIFFAPGLGAMPWVVMGEIFPNRLRITAASVATMCNWGSNALVSQVFPIMMGSIGVGGTFSVICGCIALAAVFIQFFVVETKGLTLEEIEEFFEGKHAQERTAETGATSEFCNRTGNHVVGEKIPEAAERDVSPFHNTVE</sequence>
<reference evidence="10 11" key="1">
    <citation type="submission" date="2013-07" db="EMBL/GenBank/DDBJ databases">
        <authorList>
            <person name="Stoco P.H."/>
            <person name="Wagner G."/>
            <person name="Gerber A."/>
            <person name="Zaha A."/>
            <person name="Thompson C."/>
            <person name="Bartholomeu D.C."/>
            <person name="Luckemeyer D.D."/>
            <person name="Bahia D."/>
            <person name="Loreto E."/>
            <person name="Prestes E.B."/>
            <person name="Lima F.M."/>
            <person name="Rodrigues-Luiz G."/>
            <person name="Vallejo G.A."/>
            <person name="Filho J.F."/>
            <person name="Monteiro K.M."/>
            <person name="Tyler K.M."/>
            <person name="de Almeida L.G."/>
            <person name="Ortiz M.F."/>
            <person name="Siervo M.A."/>
            <person name="de Moraes M.H."/>
            <person name="Cunha O.L."/>
            <person name="Mendonca-Neto R."/>
            <person name="Silva R."/>
            <person name="Teixeira S.M."/>
            <person name="Murta S.M."/>
            <person name="Sincero T.C."/>
            <person name="Mendes T.A."/>
            <person name="Urmenyi T.P."/>
            <person name="Silva V.G."/>
            <person name="da Rocha W.D."/>
            <person name="Andersson B."/>
            <person name="Romanha A.J."/>
            <person name="Steindel M."/>
            <person name="de Vasconcelos A.T."/>
            <person name="Grisard E.C."/>
        </authorList>
    </citation>
    <scope>NUCLEOTIDE SEQUENCE [LARGE SCALE GENOMIC DNA]</scope>
    <source>
        <strain evidence="10 11">SC58</strain>
    </source>
</reference>
<dbReference type="NCBIfam" id="TIGR00879">
    <property type="entry name" value="SP"/>
    <property type="match status" value="1"/>
</dbReference>
<evidence type="ECO:0000256" key="2">
    <source>
        <dbReference type="ARBA" id="ARBA00010992"/>
    </source>
</evidence>
<dbReference type="InterPro" id="IPR036259">
    <property type="entry name" value="MFS_trans_sf"/>
</dbReference>
<dbReference type="OrthoDB" id="6339427at2759"/>
<proteinExistence type="inferred from homology"/>
<dbReference type="GO" id="GO:0016020">
    <property type="term" value="C:membrane"/>
    <property type="evidence" value="ECO:0007669"/>
    <property type="project" value="UniProtKB-SubCell"/>
</dbReference>
<dbReference type="EMBL" id="AUPL01001668">
    <property type="protein sequence ID" value="ESL10596.1"/>
    <property type="molecule type" value="Genomic_DNA"/>
</dbReference>
<accession>A0A061J953</accession>
<dbReference type="PROSITE" id="PS00217">
    <property type="entry name" value="SUGAR_TRANSPORT_2"/>
    <property type="match status" value="1"/>
</dbReference>
<evidence type="ECO:0000256" key="8">
    <source>
        <dbReference type="SAM" id="Phobius"/>
    </source>
</evidence>
<feature type="transmembrane region" description="Helical" evidence="8">
    <location>
        <begin position="408"/>
        <end position="428"/>
    </location>
</feature>
<feature type="domain" description="Major facilitator superfamily (MFS) profile" evidence="9">
    <location>
        <begin position="5"/>
        <end position="431"/>
    </location>
</feature>
<dbReference type="InterPro" id="IPR005829">
    <property type="entry name" value="Sugar_transporter_CS"/>
</dbReference>
<evidence type="ECO:0000256" key="1">
    <source>
        <dbReference type="ARBA" id="ARBA00004141"/>
    </source>
</evidence>
<organism evidence="10 11">
    <name type="scientific">Trypanosoma rangeli SC58</name>
    <dbReference type="NCBI Taxonomy" id="429131"/>
    <lineage>
        <taxon>Eukaryota</taxon>
        <taxon>Discoba</taxon>
        <taxon>Euglenozoa</taxon>
        <taxon>Kinetoplastea</taxon>
        <taxon>Metakinetoplastina</taxon>
        <taxon>Trypanosomatida</taxon>
        <taxon>Trypanosomatidae</taxon>
        <taxon>Trypanosoma</taxon>
        <taxon>Herpetosoma</taxon>
    </lineage>
</organism>
<dbReference type="PANTHER" id="PTHR48020:SF12">
    <property type="entry name" value="PROTON MYO-INOSITOL COTRANSPORTER"/>
    <property type="match status" value="1"/>
</dbReference>
<feature type="transmembrane region" description="Helical" evidence="8">
    <location>
        <begin position="240"/>
        <end position="266"/>
    </location>
</feature>
<gene>
    <name evidence="10" type="ORF">TRSC58_01668</name>
</gene>
<evidence type="ECO:0000256" key="4">
    <source>
        <dbReference type="ARBA" id="ARBA00022692"/>
    </source>
</evidence>
<dbReference type="InterPro" id="IPR003663">
    <property type="entry name" value="Sugar/inositol_transpt"/>
</dbReference>
<keyword evidence="10" id="KW-0762">Sugar transport</keyword>
<dbReference type="VEuPathDB" id="TriTrypDB:TRSC58_01668"/>
<keyword evidence="4 8" id="KW-0812">Transmembrane</keyword>
<dbReference type="InterPro" id="IPR020846">
    <property type="entry name" value="MFS_dom"/>
</dbReference>
<dbReference type="Proteomes" id="UP000031737">
    <property type="component" value="Unassembled WGS sequence"/>
</dbReference>
<evidence type="ECO:0000256" key="5">
    <source>
        <dbReference type="ARBA" id="ARBA00022989"/>
    </source>
</evidence>
<evidence type="ECO:0000256" key="6">
    <source>
        <dbReference type="ARBA" id="ARBA00023136"/>
    </source>
</evidence>
<feature type="transmembrane region" description="Helical" evidence="8">
    <location>
        <begin position="132"/>
        <end position="156"/>
    </location>
</feature>
<evidence type="ECO:0000256" key="7">
    <source>
        <dbReference type="RuleBase" id="RU003346"/>
    </source>
</evidence>
<comment type="subcellular location">
    <subcellularLocation>
        <location evidence="1">Membrane</location>
        <topology evidence="1">Multi-pass membrane protein</topology>
    </subcellularLocation>
</comment>
<feature type="transmembrane region" description="Helical" evidence="8">
    <location>
        <begin position="278"/>
        <end position="299"/>
    </location>
</feature>
<protein>
    <submittedName>
        <fullName evidence="10">Sugar transporter</fullName>
    </submittedName>
</protein>
<dbReference type="Pfam" id="PF00083">
    <property type="entry name" value="Sugar_tr"/>
    <property type="match status" value="1"/>
</dbReference>